<name>A0A512H788_9PROT</name>
<evidence type="ECO:0000313" key="1">
    <source>
        <dbReference type="EMBL" id="GEO81319.1"/>
    </source>
</evidence>
<dbReference type="RefSeq" id="WP_147163358.1">
    <property type="nucleotide sequence ID" value="NZ_BJZO01000033.1"/>
</dbReference>
<keyword evidence="2" id="KW-1185">Reference proteome</keyword>
<sequence length="283" mass="30838">MNQTAGDRPDRLRILVAGLHEGVAQPIARRIQTMLPDAWVETEATPLAPGEPRVDLLVMVVGADIAPDDLAVAVGRRVGAAPVLVVLENGNDDLGLVAMSAGAEDWVLGSSFDPQALILRIIWRHRAHEVSRDNAVRAGWEGEADRLGRMISGGTMTVTARSFGSTALRDVLPDLYTSSLRRLNDLVDQAVEDRIYGSGHGVDTELQALADTLGFARAGPRDVIDLYVTVLRARDSSGPAKRRAVMMEELRLLVLQLMGHLANHYRMRVMGAPIRRGEKGYQK</sequence>
<dbReference type="OrthoDB" id="456622at2"/>
<accession>A0A512H788</accession>
<reference evidence="1 2" key="1">
    <citation type="submission" date="2019-07" db="EMBL/GenBank/DDBJ databases">
        <title>Whole genome shotgun sequence of Rhodospirillum oryzae NBRC 107573.</title>
        <authorList>
            <person name="Hosoyama A."/>
            <person name="Uohara A."/>
            <person name="Ohji S."/>
            <person name="Ichikawa N."/>
        </authorList>
    </citation>
    <scope>NUCLEOTIDE SEQUENCE [LARGE SCALE GENOMIC DNA]</scope>
    <source>
        <strain evidence="1 2">NBRC 107573</strain>
    </source>
</reference>
<evidence type="ECO:0000313" key="2">
    <source>
        <dbReference type="Proteomes" id="UP000321567"/>
    </source>
</evidence>
<comment type="caution">
    <text evidence="1">The sequence shown here is derived from an EMBL/GenBank/DDBJ whole genome shotgun (WGS) entry which is preliminary data.</text>
</comment>
<dbReference type="EMBL" id="BJZO01000033">
    <property type="protein sequence ID" value="GEO81319.1"/>
    <property type="molecule type" value="Genomic_DNA"/>
</dbReference>
<dbReference type="Proteomes" id="UP000321567">
    <property type="component" value="Unassembled WGS sequence"/>
</dbReference>
<protein>
    <submittedName>
        <fullName evidence="1">Transcriptional regulator</fullName>
    </submittedName>
</protein>
<organism evidence="1 2">
    <name type="scientific">Pararhodospirillum oryzae</name>
    <dbReference type="NCBI Taxonomy" id="478448"/>
    <lineage>
        <taxon>Bacteria</taxon>
        <taxon>Pseudomonadati</taxon>
        <taxon>Pseudomonadota</taxon>
        <taxon>Alphaproteobacteria</taxon>
        <taxon>Rhodospirillales</taxon>
        <taxon>Rhodospirillaceae</taxon>
        <taxon>Pararhodospirillum</taxon>
    </lineage>
</organism>
<dbReference type="AlphaFoldDB" id="A0A512H788"/>
<gene>
    <name evidence="1" type="ORF">ROR02_14500</name>
</gene>
<proteinExistence type="predicted"/>